<name>A0A9D8PMV6_9DELT</name>
<keyword evidence="1" id="KW-0378">Hydrolase</keyword>
<accession>A0A9D8PMV6</accession>
<dbReference type="EMBL" id="JAFGIX010000052">
    <property type="protein sequence ID" value="MBN1573526.1"/>
    <property type="molecule type" value="Genomic_DNA"/>
</dbReference>
<reference evidence="1" key="2">
    <citation type="submission" date="2021-01" db="EMBL/GenBank/DDBJ databases">
        <authorList>
            <person name="Hahn C.R."/>
            <person name="Youssef N.H."/>
            <person name="Elshahed M."/>
        </authorList>
    </citation>
    <scope>NUCLEOTIDE SEQUENCE</scope>
    <source>
        <strain evidence="1">Zod_Metabat.24</strain>
    </source>
</reference>
<dbReference type="Proteomes" id="UP000809273">
    <property type="component" value="Unassembled WGS sequence"/>
</dbReference>
<evidence type="ECO:0000313" key="2">
    <source>
        <dbReference type="Proteomes" id="UP000809273"/>
    </source>
</evidence>
<dbReference type="AlphaFoldDB" id="A0A9D8PMV6"/>
<gene>
    <name evidence="1" type="ORF">JW984_10060</name>
</gene>
<protein>
    <submittedName>
        <fullName evidence="1">Phosphodiester glycosidase family protein</fullName>
    </submittedName>
</protein>
<comment type="caution">
    <text evidence="1">The sequence shown here is derived from an EMBL/GenBank/DDBJ whole genome shotgun (WGS) entry which is preliminary data.</text>
</comment>
<reference evidence="1" key="1">
    <citation type="journal article" date="2021" name="Environ. Microbiol.">
        <title>Genomic characterization of three novel Desulfobacterota classes expand the metabolic and phylogenetic diversity of the phylum.</title>
        <authorList>
            <person name="Murphy C.L."/>
            <person name="Biggerstaff J."/>
            <person name="Eichhorn A."/>
            <person name="Ewing E."/>
            <person name="Shahan R."/>
            <person name="Soriano D."/>
            <person name="Stewart S."/>
            <person name="VanMol K."/>
            <person name="Walker R."/>
            <person name="Walters P."/>
            <person name="Elshahed M.S."/>
            <person name="Youssef N.H."/>
        </authorList>
    </citation>
    <scope>NUCLEOTIDE SEQUENCE</scope>
    <source>
        <strain evidence="1">Zod_Metabat.24</strain>
    </source>
</reference>
<dbReference type="GO" id="GO:0016798">
    <property type="term" value="F:hydrolase activity, acting on glycosyl bonds"/>
    <property type="evidence" value="ECO:0007669"/>
    <property type="project" value="UniProtKB-KW"/>
</dbReference>
<keyword evidence="1" id="KW-0326">Glycosidase</keyword>
<organism evidence="1 2">
    <name type="scientific">Candidatus Zymogenus saltonus</name>
    <dbReference type="NCBI Taxonomy" id="2844893"/>
    <lineage>
        <taxon>Bacteria</taxon>
        <taxon>Deltaproteobacteria</taxon>
        <taxon>Candidatus Zymogenia</taxon>
        <taxon>Candidatus Zymogeniales</taxon>
        <taxon>Candidatus Zymogenaceae</taxon>
        <taxon>Candidatus Zymogenus</taxon>
    </lineage>
</organism>
<proteinExistence type="predicted"/>
<sequence length="262" mass="29905">MEIKYYLRYNDNMMNLKSKNLLLITLLISLTLLLPRCAHVPLYDITSSVDLKSGDRLFITRLKHGTYRAKIVTAEEIVGEKFARTREILKATKADICLNGSFFELDGSPSGLLITNREEKNPFVPGVGDGVLFTDKDGELHLVSIEDFLKYENDDFVDAVQLNLLSVDDNLLYRWWRWYAKEVPRNLIGINEREVVDVIFKNTNLVLGDEYMRHVHKCRVVGALDGGGSASAVDRLGRGSSDDESYERREARVPIFILIYLK</sequence>
<evidence type="ECO:0000313" key="1">
    <source>
        <dbReference type="EMBL" id="MBN1573526.1"/>
    </source>
</evidence>